<dbReference type="PANTHER" id="PTHR35192">
    <property type="entry name" value="PROTEIN, PUTATIVE-RELATED"/>
    <property type="match status" value="1"/>
</dbReference>
<dbReference type="Proteomes" id="UP000005240">
    <property type="component" value="Unassembled WGS sequence"/>
</dbReference>
<dbReference type="STRING" id="630390.A0A0C4ENN9"/>
<sequence length="190" mass="20908">MNFQSVPLFVILCGFVLSQSHEADQHQDTSVHQLDNSEDPSQVVTVEKHEPTAHLEARQPVPSGLFSAARQVNKAIGRVPESASRCPLPTTSCPIVSNTPSKKILARTYAHKNQSIALPWECVNLQEELTACGACHNNCMKIKHVKHVGCEKGNCKIFTCRAGYTKVKQASKVHKGRTIDRCVLARKGRA</sequence>
<reference evidence="3" key="2">
    <citation type="submission" date="2016-05" db="EMBL/GenBank/DDBJ databases">
        <title>Comparative analysis highlights variable genome content of wheat rusts and divergence of the mating loci.</title>
        <authorList>
            <person name="Cuomo C.A."/>
            <person name="Bakkeren G."/>
            <person name="Szabo L."/>
            <person name="Khalil H."/>
            <person name="Joly D."/>
            <person name="Goldberg J."/>
            <person name="Young S."/>
            <person name="Zeng Q."/>
            <person name="Fellers J."/>
        </authorList>
    </citation>
    <scope>NUCLEOTIDE SEQUENCE [LARGE SCALE GENOMIC DNA]</scope>
    <source>
        <strain evidence="3">1-1 BBBD Race 1</strain>
    </source>
</reference>
<dbReference type="AlphaFoldDB" id="A0A0C4ENN9"/>
<dbReference type="EnsemblFungi" id="PTTG_02386-t43_1">
    <property type="protein sequence ID" value="PTTG_02386-t43_1-p1"/>
    <property type="gene ID" value="PTTG_02386"/>
</dbReference>
<evidence type="ECO:0000313" key="3">
    <source>
        <dbReference type="EMBL" id="OAV99083.1"/>
    </source>
</evidence>
<organism evidence="3">
    <name type="scientific">Puccinia triticina (isolate 1-1 / race 1 (BBBD))</name>
    <name type="common">Brown leaf rust fungus</name>
    <dbReference type="NCBI Taxonomy" id="630390"/>
    <lineage>
        <taxon>Eukaryota</taxon>
        <taxon>Fungi</taxon>
        <taxon>Dikarya</taxon>
        <taxon>Basidiomycota</taxon>
        <taxon>Pucciniomycotina</taxon>
        <taxon>Pucciniomycetes</taxon>
        <taxon>Pucciniales</taxon>
        <taxon>Pucciniaceae</taxon>
        <taxon>Puccinia</taxon>
    </lineage>
</organism>
<gene>
    <name evidence="3" type="ORF">PTTG_02386</name>
</gene>
<keyword evidence="1" id="KW-0732">Signal</keyword>
<name>A0A0C4ENN9_PUCT1</name>
<dbReference type="InterPro" id="IPR048661">
    <property type="entry name" value="CPL1-like"/>
</dbReference>
<proteinExistence type="predicted"/>
<dbReference type="OrthoDB" id="439917at2759"/>
<dbReference type="InterPro" id="IPR038955">
    <property type="entry name" value="PriA/CPL1_fungi"/>
</dbReference>
<evidence type="ECO:0000259" key="2">
    <source>
        <dbReference type="Pfam" id="PF21671"/>
    </source>
</evidence>
<reference evidence="4 5" key="3">
    <citation type="journal article" date="2017" name="G3 (Bethesda)">
        <title>Comparative analysis highlights variable genome content of wheat rusts and divergence of the mating loci.</title>
        <authorList>
            <person name="Cuomo C.A."/>
            <person name="Bakkeren G."/>
            <person name="Khalil H.B."/>
            <person name="Panwar V."/>
            <person name="Joly D."/>
            <person name="Linning R."/>
            <person name="Sakthikumar S."/>
            <person name="Song X."/>
            <person name="Adiconis X."/>
            <person name="Fan L."/>
            <person name="Goldberg J.M."/>
            <person name="Levin J.Z."/>
            <person name="Young S."/>
            <person name="Zeng Q."/>
            <person name="Anikster Y."/>
            <person name="Bruce M."/>
            <person name="Wang M."/>
            <person name="Yin C."/>
            <person name="McCallum B."/>
            <person name="Szabo L.J."/>
            <person name="Hulbert S."/>
            <person name="Chen X."/>
            <person name="Fellers J.P."/>
        </authorList>
    </citation>
    <scope>NUCLEOTIDE SEQUENCE</scope>
    <source>
        <strain evidence="4">isolate 1-1 / race 1 (BBBD)</strain>
        <strain evidence="5">Isolate 1-1 / race 1 (BBBD)</strain>
    </source>
</reference>
<protein>
    <recommendedName>
        <fullName evidence="2">Protein CPL1-like domain-containing protein</fullName>
    </recommendedName>
</protein>
<dbReference type="OMA" id="SCIAGGC"/>
<dbReference type="EMBL" id="ADAS02000004">
    <property type="protein sequence ID" value="OAV99083.1"/>
    <property type="molecule type" value="Genomic_DNA"/>
</dbReference>
<reference evidence="3" key="1">
    <citation type="submission" date="2009-11" db="EMBL/GenBank/DDBJ databases">
        <authorList>
            <consortium name="The Broad Institute Genome Sequencing Platform"/>
            <person name="Ward D."/>
            <person name="Feldgarden M."/>
            <person name="Earl A."/>
            <person name="Young S.K."/>
            <person name="Zeng Q."/>
            <person name="Koehrsen M."/>
            <person name="Alvarado L."/>
            <person name="Berlin A."/>
            <person name="Bochicchio J."/>
            <person name="Borenstein D."/>
            <person name="Chapman S.B."/>
            <person name="Chen Z."/>
            <person name="Engels R."/>
            <person name="Freedman E."/>
            <person name="Gellesch M."/>
            <person name="Goldberg J."/>
            <person name="Griggs A."/>
            <person name="Gujja S."/>
            <person name="Heilman E."/>
            <person name="Heiman D."/>
            <person name="Hepburn T."/>
            <person name="Howarth C."/>
            <person name="Jen D."/>
            <person name="Larson L."/>
            <person name="Lewis B."/>
            <person name="Mehta T."/>
            <person name="Park D."/>
            <person name="Pearson M."/>
            <person name="Roberts A."/>
            <person name="Saif S."/>
            <person name="Shea T."/>
            <person name="Shenoy N."/>
            <person name="Sisk P."/>
            <person name="Stolte C."/>
            <person name="Sykes S."/>
            <person name="Thomson T."/>
            <person name="Walk T."/>
            <person name="White J."/>
            <person name="Yandava C."/>
            <person name="Izard J."/>
            <person name="Baranova O.V."/>
            <person name="Blanton J.M."/>
            <person name="Tanner A.C."/>
            <person name="Dewhirst F.E."/>
            <person name="Haas B."/>
            <person name="Nusbaum C."/>
            <person name="Birren B."/>
        </authorList>
    </citation>
    <scope>NUCLEOTIDE SEQUENCE [LARGE SCALE GENOMIC DNA]</scope>
    <source>
        <strain evidence="3">1-1 BBBD Race 1</strain>
    </source>
</reference>
<dbReference type="VEuPathDB" id="FungiDB:PTTG_02386"/>
<evidence type="ECO:0000256" key="1">
    <source>
        <dbReference type="SAM" id="SignalP"/>
    </source>
</evidence>
<feature type="domain" description="Protein CPL1-like" evidence="2">
    <location>
        <begin position="120"/>
        <end position="169"/>
    </location>
</feature>
<dbReference type="PANTHER" id="PTHR35192:SF2">
    <property type="entry name" value="APPLE DOMAIN-CONTAINING PROTEIN"/>
    <property type="match status" value="1"/>
</dbReference>
<evidence type="ECO:0000313" key="4">
    <source>
        <dbReference type="EnsemblFungi" id="PTTG_02386-t43_1-p1"/>
    </source>
</evidence>
<feature type="chain" id="PRO_5009386122" description="Protein CPL1-like domain-containing protein" evidence="1">
    <location>
        <begin position="19"/>
        <end position="190"/>
    </location>
</feature>
<evidence type="ECO:0000313" key="5">
    <source>
        <dbReference type="Proteomes" id="UP000005240"/>
    </source>
</evidence>
<reference evidence="4" key="4">
    <citation type="submission" date="2025-05" db="UniProtKB">
        <authorList>
            <consortium name="EnsemblFungi"/>
        </authorList>
    </citation>
    <scope>IDENTIFICATION</scope>
    <source>
        <strain evidence="4">isolate 1-1 / race 1 (BBBD)</strain>
    </source>
</reference>
<keyword evidence="5" id="KW-1185">Reference proteome</keyword>
<feature type="signal peptide" evidence="1">
    <location>
        <begin position="1"/>
        <end position="18"/>
    </location>
</feature>
<dbReference type="Pfam" id="PF21671">
    <property type="entry name" value="CPL1-like"/>
    <property type="match status" value="1"/>
</dbReference>
<accession>A0A0C4ENN9</accession>